<dbReference type="GO" id="GO:0000462">
    <property type="term" value="P:maturation of SSU-rRNA from tricistronic rRNA transcript (SSU-rRNA, 5.8S rRNA, LSU-rRNA)"/>
    <property type="evidence" value="ECO:0007669"/>
    <property type="project" value="TreeGrafter"/>
</dbReference>
<organism evidence="2 3">
    <name type="scientific">Haematococcus lacustris</name>
    <name type="common">Green alga</name>
    <name type="synonym">Haematococcus pluvialis</name>
    <dbReference type="NCBI Taxonomy" id="44745"/>
    <lineage>
        <taxon>Eukaryota</taxon>
        <taxon>Viridiplantae</taxon>
        <taxon>Chlorophyta</taxon>
        <taxon>core chlorophytes</taxon>
        <taxon>Chlorophyceae</taxon>
        <taxon>CS clade</taxon>
        <taxon>Chlamydomonadales</taxon>
        <taxon>Haematococcaceae</taxon>
        <taxon>Haematococcus</taxon>
    </lineage>
</organism>
<keyword evidence="3" id="KW-1185">Reference proteome</keyword>
<sequence length="193" mass="22099">MTGVYLKSVSQLPACHSPVAAVDARFKYFTNTVWPRVRDSASFGSGGLLLFVPSYFDFVRIRNFLRAEDNDMFETVCEYTAHPDVTAARSRFFTRRAKVLVYTERAHFYFRHRMRGVKDVLFYAPPEHPAFYPDLLNLLEDAGSSRQGPKAGGSHSSVTLLFCRWDVLALERLVGTKRAKRMLSADTNTFMFY</sequence>
<proteinExistence type="predicted"/>
<dbReference type="PANTHER" id="PTHR12933">
    <property type="entry name" value="ORF PROTEIN-RELATED"/>
    <property type="match status" value="1"/>
</dbReference>
<dbReference type="PANTHER" id="PTHR12933:SF0">
    <property type="entry name" value="U3 SMALL NUCLEOLAR RNA-ASSOCIATED PROTEIN 25 HOMOLOG"/>
    <property type="match status" value="1"/>
</dbReference>
<gene>
    <name evidence="2" type="ORF">HaLaN_18817</name>
</gene>
<dbReference type="InterPro" id="IPR053939">
    <property type="entry name" value="UTP25_C"/>
</dbReference>
<protein>
    <recommendedName>
        <fullName evidence="1">UTP25 C-terminal domain-containing protein</fullName>
    </recommendedName>
</protein>
<dbReference type="Pfam" id="PF06862">
    <property type="entry name" value="Utp25_C"/>
    <property type="match status" value="1"/>
</dbReference>
<comment type="caution">
    <text evidence="2">The sequence shown here is derived from an EMBL/GenBank/DDBJ whole genome shotgun (WGS) entry which is preliminary data.</text>
</comment>
<dbReference type="Proteomes" id="UP000485058">
    <property type="component" value="Unassembled WGS sequence"/>
</dbReference>
<evidence type="ECO:0000313" key="3">
    <source>
        <dbReference type="Proteomes" id="UP000485058"/>
    </source>
</evidence>
<dbReference type="GO" id="GO:0034511">
    <property type="term" value="F:U3 snoRNA binding"/>
    <property type="evidence" value="ECO:0007669"/>
    <property type="project" value="InterPro"/>
</dbReference>
<evidence type="ECO:0000259" key="1">
    <source>
        <dbReference type="Pfam" id="PF06862"/>
    </source>
</evidence>
<dbReference type="GO" id="GO:0032040">
    <property type="term" value="C:small-subunit processome"/>
    <property type="evidence" value="ECO:0007669"/>
    <property type="project" value="TreeGrafter"/>
</dbReference>
<feature type="domain" description="UTP25 C-terminal" evidence="1">
    <location>
        <begin position="7"/>
        <end position="192"/>
    </location>
</feature>
<reference evidence="2 3" key="1">
    <citation type="submission" date="2020-02" db="EMBL/GenBank/DDBJ databases">
        <title>Draft genome sequence of Haematococcus lacustris strain NIES-144.</title>
        <authorList>
            <person name="Morimoto D."/>
            <person name="Nakagawa S."/>
            <person name="Yoshida T."/>
            <person name="Sawayama S."/>
        </authorList>
    </citation>
    <scope>NUCLEOTIDE SEQUENCE [LARGE SCALE GENOMIC DNA]</scope>
    <source>
        <strain evidence="2 3">NIES-144</strain>
    </source>
</reference>
<dbReference type="GO" id="GO:0019843">
    <property type="term" value="F:rRNA binding"/>
    <property type="evidence" value="ECO:0007669"/>
    <property type="project" value="TreeGrafter"/>
</dbReference>
<dbReference type="EMBL" id="BLLF01001842">
    <property type="protein sequence ID" value="GFH21500.1"/>
    <property type="molecule type" value="Genomic_DNA"/>
</dbReference>
<name>A0A699ZKB3_HAELA</name>
<dbReference type="InterPro" id="IPR010678">
    <property type="entry name" value="UTP25"/>
</dbReference>
<accession>A0A699ZKB3</accession>
<evidence type="ECO:0000313" key="2">
    <source>
        <dbReference type="EMBL" id="GFH21500.1"/>
    </source>
</evidence>
<dbReference type="AlphaFoldDB" id="A0A699ZKB3"/>